<accession>A0A517LI90</accession>
<organism evidence="2 3">
    <name type="scientific">Venturia effusa</name>
    <dbReference type="NCBI Taxonomy" id="50376"/>
    <lineage>
        <taxon>Eukaryota</taxon>
        <taxon>Fungi</taxon>
        <taxon>Dikarya</taxon>
        <taxon>Ascomycota</taxon>
        <taxon>Pezizomycotina</taxon>
        <taxon>Dothideomycetes</taxon>
        <taxon>Pleosporomycetidae</taxon>
        <taxon>Venturiales</taxon>
        <taxon>Venturiaceae</taxon>
        <taxon>Venturia</taxon>
    </lineage>
</organism>
<dbReference type="AlphaFoldDB" id="A0A517LI90"/>
<reference evidence="2 3" key="1">
    <citation type="submission" date="2019-07" db="EMBL/GenBank/DDBJ databases">
        <title>Finished genome of Venturia effusa.</title>
        <authorList>
            <person name="Young C.A."/>
            <person name="Cox M.P."/>
            <person name="Ganley A.R.D."/>
            <person name="David W.J."/>
        </authorList>
    </citation>
    <scope>NUCLEOTIDE SEQUENCE [LARGE SCALE GENOMIC DNA]</scope>
    <source>
        <strain evidence="3">albino</strain>
    </source>
</reference>
<feature type="region of interest" description="Disordered" evidence="1">
    <location>
        <begin position="337"/>
        <end position="398"/>
    </location>
</feature>
<dbReference type="EMBL" id="CP042197">
    <property type="protein sequence ID" value="QDS75286.1"/>
    <property type="molecule type" value="Genomic_DNA"/>
</dbReference>
<protein>
    <submittedName>
        <fullName evidence="2">Uncharacterized protein</fullName>
    </submittedName>
</protein>
<evidence type="ECO:0000313" key="3">
    <source>
        <dbReference type="Proteomes" id="UP000316270"/>
    </source>
</evidence>
<dbReference type="OrthoDB" id="3895198at2759"/>
<feature type="compositionally biased region" description="Acidic residues" evidence="1">
    <location>
        <begin position="337"/>
        <end position="348"/>
    </location>
</feature>
<evidence type="ECO:0000256" key="1">
    <source>
        <dbReference type="SAM" id="MobiDB-lite"/>
    </source>
</evidence>
<name>A0A517LI90_9PEZI</name>
<dbReference type="Proteomes" id="UP000316270">
    <property type="component" value="Chromosome 13"/>
</dbReference>
<proteinExistence type="predicted"/>
<evidence type="ECO:0000313" key="2">
    <source>
        <dbReference type="EMBL" id="QDS75286.1"/>
    </source>
</evidence>
<keyword evidence="3" id="KW-1185">Reference proteome</keyword>
<sequence length="398" mass="43957">MPPSRMFRGLRIPIPRNIDIHVANELQGVAMQAAPAPHTPDNSGIPISPITPIATQAAPEPQDPTALAIPISPITPVTDAAPSSLYDSDAELPDAIDEDVSAPLPSLSKHLAQLAAQLANPPYYIIFHLHFLCACGQHLTPGPKTSIKIDTSSDEDKVHDTLRERFSVDSGSQTLVFGDSTTGAIEICYDGLRGLGEYGIVKVILHDQKREMLVLERSADKRGKPIVIYEDDEERHLYRSVDDTGEILNVCPCNACKAQTAASHRYDMENDQAMLFSDDAHAGGDDQDWLRARPITRSSISIEAQRILANTTPEPFSSSPLDNEEVGMEDLNWDLESVVDEDSDDEDLRDERRGVWTNRARHPQPVSTSLNTTPPAKTSRLPSDEEWDRAAKRMRMMR</sequence>
<feature type="compositionally biased region" description="Polar residues" evidence="1">
    <location>
        <begin position="365"/>
        <end position="376"/>
    </location>
</feature>
<gene>
    <name evidence="2" type="ORF">FKW77_001140</name>
</gene>